<name>A0AAD4BG46_BOLED</name>
<proteinExistence type="predicted"/>
<feature type="compositionally biased region" description="Polar residues" evidence="1">
    <location>
        <begin position="634"/>
        <end position="645"/>
    </location>
</feature>
<evidence type="ECO:0000313" key="3">
    <source>
        <dbReference type="Proteomes" id="UP001194468"/>
    </source>
</evidence>
<protein>
    <submittedName>
        <fullName evidence="2">Uncharacterized protein</fullName>
    </submittedName>
</protein>
<sequence length="652" mass="72780">MPSSAASKRFLHIYDALPLDAQQLLVQKHLAPLLDLVPKDKRHKAAASATEMQQRFARMPALNPKAKKAEIASLLLELSRDSKRSVIKERSRKEQLLSEAIDSLVQWLNDIWKVVYEFRTNYKVAHACLLFACDALDRIGNDCGGHVSACRCLYASMFVPIKITRSSGKLVRSFMLNGAHNLENVILWIWRDLFMTILATGTKRQRSVVPDMIDDIRVLLGWRALEQLLRGGSKSFCEDQEEDEEEELFVAQHQDRTNERPDIVDDDGDQNYTSDDWSTLCDELYPKCFHASHWSWRLTDQQPQLRDLVHNALLNIFKVAPSGPLYSSMIAIAEDEDELEEQLHPLLMSAAGHSSDNLSAALGIMSLNNRSDSVNTLLNAHKHLLRPQDAASLQFAVLIMSSNFFYRTHAISIVEEELMDVTKVFRAAIRFSFCNIESENNKTELIQILALGQDSLNRRTRVTRWVKGVVTPQADTPHPMAFAALVMGLPFPPGVEASDEGDMLGFFEVDGDDPEGEDLREEFRPTIKARLQGWVDTAVAINGGPALLLKVYAKVIVDLPFLKGSDVVEEMSARISDRPSKHHVSDALEAFRDFCEKQRRNLVVARGKASRAKAAATASTSRAGMSRTGPGPGATSSVPHTQPTSGPIEDVD</sequence>
<dbReference type="EMBL" id="WHUW01000080">
    <property type="protein sequence ID" value="KAF8427228.1"/>
    <property type="molecule type" value="Genomic_DNA"/>
</dbReference>
<accession>A0AAD4BG46</accession>
<organism evidence="2 3">
    <name type="scientific">Boletus edulis BED1</name>
    <dbReference type="NCBI Taxonomy" id="1328754"/>
    <lineage>
        <taxon>Eukaryota</taxon>
        <taxon>Fungi</taxon>
        <taxon>Dikarya</taxon>
        <taxon>Basidiomycota</taxon>
        <taxon>Agaricomycotina</taxon>
        <taxon>Agaricomycetes</taxon>
        <taxon>Agaricomycetidae</taxon>
        <taxon>Boletales</taxon>
        <taxon>Boletineae</taxon>
        <taxon>Boletaceae</taxon>
        <taxon>Boletoideae</taxon>
        <taxon>Boletus</taxon>
    </lineage>
</organism>
<dbReference type="AlphaFoldDB" id="A0AAD4BG46"/>
<reference evidence="2" key="2">
    <citation type="journal article" date="2020" name="Nat. Commun.">
        <title>Large-scale genome sequencing of mycorrhizal fungi provides insights into the early evolution of symbiotic traits.</title>
        <authorList>
            <person name="Miyauchi S."/>
            <person name="Kiss E."/>
            <person name="Kuo A."/>
            <person name="Drula E."/>
            <person name="Kohler A."/>
            <person name="Sanchez-Garcia M."/>
            <person name="Morin E."/>
            <person name="Andreopoulos B."/>
            <person name="Barry K.W."/>
            <person name="Bonito G."/>
            <person name="Buee M."/>
            <person name="Carver A."/>
            <person name="Chen C."/>
            <person name="Cichocki N."/>
            <person name="Clum A."/>
            <person name="Culley D."/>
            <person name="Crous P.W."/>
            <person name="Fauchery L."/>
            <person name="Girlanda M."/>
            <person name="Hayes R.D."/>
            <person name="Keri Z."/>
            <person name="LaButti K."/>
            <person name="Lipzen A."/>
            <person name="Lombard V."/>
            <person name="Magnuson J."/>
            <person name="Maillard F."/>
            <person name="Murat C."/>
            <person name="Nolan M."/>
            <person name="Ohm R.A."/>
            <person name="Pangilinan J."/>
            <person name="Pereira M.F."/>
            <person name="Perotto S."/>
            <person name="Peter M."/>
            <person name="Pfister S."/>
            <person name="Riley R."/>
            <person name="Sitrit Y."/>
            <person name="Stielow J.B."/>
            <person name="Szollosi G."/>
            <person name="Zifcakova L."/>
            <person name="Stursova M."/>
            <person name="Spatafora J.W."/>
            <person name="Tedersoo L."/>
            <person name="Vaario L.M."/>
            <person name="Yamada A."/>
            <person name="Yan M."/>
            <person name="Wang P."/>
            <person name="Xu J."/>
            <person name="Bruns T."/>
            <person name="Baldrian P."/>
            <person name="Vilgalys R."/>
            <person name="Dunand C."/>
            <person name="Henrissat B."/>
            <person name="Grigoriev I.V."/>
            <person name="Hibbett D."/>
            <person name="Nagy L.G."/>
            <person name="Martin F.M."/>
        </authorList>
    </citation>
    <scope>NUCLEOTIDE SEQUENCE</scope>
    <source>
        <strain evidence="2">BED1</strain>
    </source>
</reference>
<evidence type="ECO:0000256" key="1">
    <source>
        <dbReference type="SAM" id="MobiDB-lite"/>
    </source>
</evidence>
<comment type="caution">
    <text evidence="2">The sequence shown here is derived from an EMBL/GenBank/DDBJ whole genome shotgun (WGS) entry which is preliminary data.</text>
</comment>
<dbReference type="Proteomes" id="UP001194468">
    <property type="component" value="Unassembled WGS sequence"/>
</dbReference>
<feature type="compositionally biased region" description="Low complexity" evidence="1">
    <location>
        <begin position="613"/>
        <end position="624"/>
    </location>
</feature>
<keyword evidence="3" id="KW-1185">Reference proteome</keyword>
<reference evidence="2" key="1">
    <citation type="submission" date="2019-10" db="EMBL/GenBank/DDBJ databases">
        <authorList>
            <consortium name="DOE Joint Genome Institute"/>
            <person name="Kuo A."/>
            <person name="Miyauchi S."/>
            <person name="Kiss E."/>
            <person name="Drula E."/>
            <person name="Kohler A."/>
            <person name="Sanchez-Garcia M."/>
            <person name="Andreopoulos B."/>
            <person name="Barry K.W."/>
            <person name="Bonito G."/>
            <person name="Buee M."/>
            <person name="Carver A."/>
            <person name="Chen C."/>
            <person name="Cichocki N."/>
            <person name="Clum A."/>
            <person name="Culley D."/>
            <person name="Crous P.W."/>
            <person name="Fauchery L."/>
            <person name="Girlanda M."/>
            <person name="Hayes R."/>
            <person name="Keri Z."/>
            <person name="LaButti K."/>
            <person name="Lipzen A."/>
            <person name="Lombard V."/>
            <person name="Magnuson J."/>
            <person name="Maillard F."/>
            <person name="Morin E."/>
            <person name="Murat C."/>
            <person name="Nolan M."/>
            <person name="Ohm R."/>
            <person name="Pangilinan J."/>
            <person name="Pereira M."/>
            <person name="Perotto S."/>
            <person name="Peter M."/>
            <person name="Riley R."/>
            <person name="Sitrit Y."/>
            <person name="Stielow B."/>
            <person name="Szollosi G."/>
            <person name="Zifcakova L."/>
            <person name="Stursova M."/>
            <person name="Spatafora J.W."/>
            <person name="Tedersoo L."/>
            <person name="Vaario L.-M."/>
            <person name="Yamada A."/>
            <person name="Yan M."/>
            <person name="Wang P."/>
            <person name="Xu J."/>
            <person name="Bruns T."/>
            <person name="Baldrian P."/>
            <person name="Vilgalys R."/>
            <person name="Henrissat B."/>
            <person name="Grigoriev I.V."/>
            <person name="Hibbett D."/>
            <person name="Nagy L.G."/>
            <person name="Martin F.M."/>
        </authorList>
    </citation>
    <scope>NUCLEOTIDE SEQUENCE</scope>
    <source>
        <strain evidence="2">BED1</strain>
    </source>
</reference>
<feature type="region of interest" description="Disordered" evidence="1">
    <location>
        <begin position="613"/>
        <end position="652"/>
    </location>
</feature>
<evidence type="ECO:0000313" key="2">
    <source>
        <dbReference type="EMBL" id="KAF8427228.1"/>
    </source>
</evidence>
<gene>
    <name evidence="2" type="ORF">L210DRAFT_3634467</name>
</gene>